<keyword evidence="7" id="KW-1185">Reference proteome</keyword>
<keyword evidence="4" id="KW-0456">Lyase</keyword>
<dbReference type="OrthoDB" id="428768at2759"/>
<keyword evidence="3" id="KW-0862">Zinc</keyword>
<dbReference type="AlphaFoldDB" id="A0A1Q8S247"/>
<feature type="domain" description="CENP-V/GFA" evidence="5">
    <location>
        <begin position="28"/>
        <end position="157"/>
    </location>
</feature>
<sequence length="179" mass="19467">MASKISDQRPRFPVSSVTNDGWCTEDEATATCLCGAVQLAFPTHGPGLAERFLCHCADCRKISSSMFCSNFIVDNNSLRHVRGKENLKTFSQSRTVASGNTMTNHFCGTCGGLLYRVSSGLPGKSILRLGTVDDVSLVETKMKPQFEAFPENRVAWQHPLDEVAQLKGVPTPDDLAVVS</sequence>
<dbReference type="PANTHER" id="PTHR33337">
    <property type="entry name" value="GFA DOMAIN-CONTAINING PROTEIN"/>
    <property type="match status" value="1"/>
</dbReference>
<dbReference type="InterPro" id="IPR011057">
    <property type="entry name" value="Mss4-like_sf"/>
</dbReference>
<evidence type="ECO:0000313" key="7">
    <source>
        <dbReference type="Proteomes" id="UP000186583"/>
    </source>
</evidence>
<evidence type="ECO:0000256" key="2">
    <source>
        <dbReference type="ARBA" id="ARBA00022723"/>
    </source>
</evidence>
<evidence type="ECO:0000313" key="6">
    <source>
        <dbReference type="EMBL" id="OLN95529.1"/>
    </source>
</evidence>
<keyword evidence="2" id="KW-0479">Metal-binding</keyword>
<dbReference type="STRING" id="708187.A0A1Q8S247"/>
<dbReference type="GO" id="GO:0046872">
    <property type="term" value="F:metal ion binding"/>
    <property type="evidence" value="ECO:0007669"/>
    <property type="project" value="UniProtKB-KW"/>
</dbReference>
<accession>A0A1Q8S247</accession>
<dbReference type="Proteomes" id="UP000186583">
    <property type="component" value="Unassembled WGS sequence"/>
</dbReference>
<dbReference type="Gene3D" id="3.90.1590.10">
    <property type="entry name" value="glutathione-dependent formaldehyde- activating enzyme (gfa)"/>
    <property type="match status" value="1"/>
</dbReference>
<proteinExistence type="inferred from homology"/>
<name>A0A1Q8S247_9PEZI</name>
<protein>
    <recommendedName>
        <fullName evidence="5">CENP-V/GFA domain-containing protein</fullName>
    </recommendedName>
</protein>
<dbReference type="EMBL" id="MPGH01000035">
    <property type="protein sequence ID" value="OLN95529.1"/>
    <property type="molecule type" value="Genomic_DNA"/>
</dbReference>
<organism evidence="6 7">
    <name type="scientific">Colletotrichum chlorophyti</name>
    <dbReference type="NCBI Taxonomy" id="708187"/>
    <lineage>
        <taxon>Eukaryota</taxon>
        <taxon>Fungi</taxon>
        <taxon>Dikarya</taxon>
        <taxon>Ascomycota</taxon>
        <taxon>Pezizomycotina</taxon>
        <taxon>Sordariomycetes</taxon>
        <taxon>Hypocreomycetidae</taxon>
        <taxon>Glomerellales</taxon>
        <taxon>Glomerellaceae</taxon>
        <taxon>Colletotrichum</taxon>
    </lineage>
</organism>
<reference evidence="6 7" key="1">
    <citation type="submission" date="2016-11" db="EMBL/GenBank/DDBJ databases">
        <title>Draft Genome Assembly of Colletotrichum chlorophyti a pathogen of herbaceous plants.</title>
        <authorList>
            <person name="Gan P."/>
            <person name="Narusaka M."/>
            <person name="Tsushima A."/>
            <person name="Narusaka Y."/>
            <person name="Takano Y."/>
            <person name="Shirasu K."/>
        </authorList>
    </citation>
    <scope>NUCLEOTIDE SEQUENCE [LARGE SCALE GENOMIC DNA]</scope>
    <source>
        <strain evidence="6 7">NTL11</strain>
    </source>
</reference>
<dbReference type="PANTHER" id="PTHR33337:SF8">
    <property type="entry name" value="CENP-V_GFA DOMAIN-CONTAINING PROTEIN"/>
    <property type="match status" value="1"/>
</dbReference>
<gene>
    <name evidence="6" type="ORF">CCHL11_05149</name>
</gene>
<comment type="caution">
    <text evidence="6">The sequence shown here is derived from an EMBL/GenBank/DDBJ whole genome shotgun (WGS) entry which is preliminary data.</text>
</comment>
<evidence type="ECO:0000256" key="3">
    <source>
        <dbReference type="ARBA" id="ARBA00022833"/>
    </source>
</evidence>
<dbReference type="GO" id="GO:0016846">
    <property type="term" value="F:carbon-sulfur lyase activity"/>
    <property type="evidence" value="ECO:0007669"/>
    <property type="project" value="InterPro"/>
</dbReference>
<dbReference type="InterPro" id="IPR006913">
    <property type="entry name" value="CENP-V/GFA"/>
</dbReference>
<dbReference type="Pfam" id="PF04828">
    <property type="entry name" value="GFA"/>
    <property type="match status" value="1"/>
</dbReference>
<comment type="similarity">
    <text evidence="1">Belongs to the Gfa family.</text>
</comment>
<dbReference type="PROSITE" id="PS51891">
    <property type="entry name" value="CENP_V_GFA"/>
    <property type="match status" value="1"/>
</dbReference>
<evidence type="ECO:0000259" key="5">
    <source>
        <dbReference type="PROSITE" id="PS51891"/>
    </source>
</evidence>
<evidence type="ECO:0000256" key="4">
    <source>
        <dbReference type="ARBA" id="ARBA00023239"/>
    </source>
</evidence>
<dbReference type="SUPFAM" id="SSF51316">
    <property type="entry name" value="Mss4-like"/>
    <property type="match status" value="1"/>
</dbReference>
<evidence type="ECO:0000256" key="1">
    <source>
        <dbReference type="ARBA" id="ARBA00005495"/>
    </source>
</evidence>